<evidence type="ECO:0000256" key="1">
    <source>
        <dbReference type="ARBA" id="ARBA00004123"/>
    </source>
</evidence>
<keyword evidence="6 9" id="KW-0010">Activator</keyword>
<dbReference type="STRING" id="6573.A0A210QIN1"/>
<comment type="caution">
    <text evidence="14">The sequence shown here is derived from an EMBL/GenBank/DDBJ whole genome shotgun (WGS) entry which is preliminary data.</text>
</comment>
<evidence type="ECO:0000313" key="14">
    <source>
        <dbReference type="EMBL" id="OWF48648.1"/>
    </source>
</evidence>
<keyword evidence="15" id="KW-1185">Reference proteome</keyword>
<dbReference type="PANTHER" id="PTHR48249:SF3">
    <property type="entry name" value="MEDIATOR OF RNA POLYMERASE II TRANSCRIPTION SUBUNIT 13"/>
    <property type="match status" value="1"/>
</dbReference>
<evidence type="ECO:0000256" key="4">
    <source>
        <dbReference type="ARBA" id="ARBA00022491"/>
    </source>
</evidence>
<evidence type="ECO:0000256" key="7">
    <source>
        <dbReference type="ARBA" id="ARBA00023163"/>
    </source>
</evidence>
<feature type="compositionally biased region" description="Basic and acidic residues" evidence="10">
    <location>
        <begin position="550"/>
        <end position="559"/>
    </location>
</feature>
<keyword evidence="4 9" id="KW-0678">Repressor</keyword>
<dbReference type="GO" id="GO:0016592">
    <property type="term" value="C:mediator complex"/>
    <property type="evidence" value="ECO:0007669"/>
    <property type="project" value="InterPro"/>
</dbReference>
<feature type="compositionally biased region" description="Basic and acidic residues" evidence="10">
    <location>
        <begin position="1906"/>
        <end position="1917"/>
    </location>
</feature>
<protein>
    <recommendedName>
        <fullName evidence="3 9">Mediator of RNA polymerase II transcription subunit 13</fullName>
    </recommendedName>
</protein>
<feature type="region of interest" description="Disordered" evidence="10">
    <location>
        <begin position="305"/>
        <end position="331"/>
    </location>
</feature>
<dbReference type="InterPro" id="IPR051139">
    <property type="entry name" value="Mediator_complx_sub13"/>
</dbReference>
<feature type="compositionally biased region" description="Basic and acidic residues" evidence="10">
    <location>
        <begin position="441"/>
        <end position="453"/>
    </location>
</feature>
<dbReference type="InterPro" id="IPR009401">
    <property type="entry name" value="Med13_C"/>
</dbReference>
<dbReference type="Pfam" id="PF18296">
    <property type="entry name" value="MID_MedPIWI"/>
    <property type="match status" value="1"/>
</dbReference>
<feature type="compositionally biased region" description="Basic and acidic residues" evidence="10">
    <location>
        <begin position="735"/>
        <end position="756"/>
    </location>
</feature>
<dbReference type="EMBL" id="NEDP02003450">
    <property type="protein sequence ID" value="OWF48648.1"/>
    <property type="molecule type" value="Genomic_DNA"/>
</dbReference>
<dbReference type="GO" id="GO:0045944">
    <property type="term" value="P:positive regulation of transcription by RNA polymerase II"/>
    <property type="evidence" value="ECO:0007669"/>
    <property type="project" value="TreeGrafter"/>
</dbReference>
<sequence length="2053" mass="228397">MNHPNPSGNGCSLEDCYANIFALTDICGIKWRKLTAKADYGPNTVDHLEDPVLESYSRCIQADILCVWRRVQRYSDQPQRVIDQLSHHKELWIFWYGDEPSVLGNLLSPYLDETEHGSWDKDKDKDKDNSLSYECRTLLFKALHNLIEKCLLSKGFARLGRWFVQPFDSTQTHTERGTHLSFSFNFFLHGESSVCGSIDVKQHPPVWNLTPQHLTLAQENQANFQVILAPYGLNGTLTGNSYRETDQSAHKILEEWGRFYPLNADDLKDDVCRPPPLVEVVVAGVRMKYPSCYVFLCDSEESPARVQPHSVSSTSRGQSGGQMTPPTSPENLVGGETGIKILPSLHYSGNPSELNTDIVANTANAFSIQIRNRVGQDNCVTSGIVKRSAETYNDSNAAGVWEFNDPTAKSNCNCLRHRANKTKQTLASHGKGPNATGVKHQKGENPEKLERQQSRVNRSLASFHRRAPLTDDLLQFDMMGMMPQVQPPPPPPNANFNSTASANGLPQLNEGVGVESPSPAAPSPLDEPHSQTVVNPSVDPTMPKLSPHPPAEESAEKEVGPAVGKPAAETVINGGVDNTAKPAENASSVSHKTLTDSVFSPNSWPTSQGDVVKNSNVNSWISFGQRQIDSLNLKRPILPSKDCEQDELVTNALYSFEQVNVWNNFPVKKAKVESLFLAGLNGSQVPHDPRQNSMPSPAQKNHKPSTPQPSAPDIYEFSDEASINPSPISRRSFRSSRDDRGSFKLEDDKDPSRHNSDSFMFPERASHGGESVGSPPETPNPVPTPSLIHEYDLRPTQSDLDHIFDDSDNDDPFTSPIVVTEKAIEEKKFPPSHASVVISDGSIAASELMRMYPTPPSNPESCHDTAMEVSCVEIKPVIKSEIFQCISNPVEDFSKDWSYVYKQPTAARFDMSSKYSPVELPSANGQLSPIQQPPDYKASWQFQMPIMEKPNPTSYINVPSIENIPSLSSRMPSSAVAASPAPFQNSVGQQRTPMSYELQSPASNASSYLNKTLNSIDNSGTNNQMPEVHSLIVNITLSDSRLNLFRDYNFDSCNICVCQMSIKGVDVGLYMPDPSGAPPEPPEQCSCGFSAVVNRRVGHNAGLFYEDEVEITGIRDDRYDQRKPSLLSLEYQQKDSQKSDDFSQQEMELLLGQFTMPYSSFAATEHMFKLWLSNSSHYTGSIFDMLQLQDGNEVSYQALDQGRQAMEHCPPCKLDDPHMRKSCLHKWQFLQGAGRIPQNSQDSVRLLKTLQPMLQDAIQNSRVTRLWEHTYKLSGPLTWKEFHQLAGRGADENSAPQPIPSFLVGYDKDWLSVSPHALHFWDKQFLEPYGKPRDIAYVVLSPENDYIVNSVKLFFKELSTVYGMSKMGRHCPASKVLRDGIMRVGRKAAETVVNESVDEWFQQIGDSPVAEKLRLYAKVCLHRLSPYLSQNMDMKSLFEPTTTHRPGYKAPDPSAAPTATPTPSVPTPQPDHSTFNVPTSQANSTEDKENSTLENGEPQKDMSFDRQDDEDENTNCPALVIYIVNPFTYGHEWDSSLDRLVHTGLLKCYQALVKTLPPQLQQNINLQMVPLKTILENTEKGSNTQLLKSMSFSVFNMCSWNLVHTVMGRSLTGFGPASVAERLLKKKEVEKSRLYSPPFILAPTKDKQAILAESCGEKIEKSNVLFCVYCLSEDQRWLLGVCTDECGELMETCTINIEIPNRNRRRKASARKIGLKKYWDFILGVVSAIASPCRLVISRFGRIGHGEMKGWSGLLSKKNIMRVSKQVRESCVQCSLLSGADVPGVLSACLVSLEAQPSFHIMADAVKLEEKMSSKCPLQTPRDTSVTHILVFPTSAKAQANSSASEPAGGMDIVNHNLMEDNILECLETDFNDDTDADLSFLNLFESLKSDPLPNIPGGSPTGMDTGHHPSIGHDHSSIGQSMSGSDPQDEPTNLLQQPLAMGYYLSTARHGPLPRWFWSSAPENENHTLSCFKAALHVHNSQKHDDFMQSTQNRNSHPLDSGLTCDVLRYVLENFNSLSWLTYDVVENDRQSCLPIHFVVLLQMYHALNAFV</sequence>
<feature type="compositionally biased region" description="Polar residues" evidence="10">
    <location>
        <begin position="309"/>
        <end position="325"/>
    </location>
</feature>
<name>A0A210QIN1_MIZYE</name>
<evidence type="ECO:0000256" key="10">
    <source>
        <dbReference type="SAM" id="MobiDB-lite"/>
    </source>
</evidence>
<comment type="subunit">
    <text evidence="9">Component of the Mediator complex.</text>
</comment>
<comment type="similarity">
    <text evidence="2 9">Belongs to the Mediator complex subunit 13 family.</text>
</comment>
<dbReference type="Pfam" id="PF11597">
    <property type="entry name" value="Med13_N"/>
    <property type="match status" value="1"/>
</dbReference>
<feature type="region of interest" description="Disordered" evidence="10">
    <location>
        <begin position="481"/>
        <end position="595"/>
    </location>
</feature>
<gene>
    <name evidence="14" type="ORF">KP79_PYT16188</name>
</gene>
<dbReference type="Proteomes" id="UP000242188">
    <property type="component" value="Unassembled WGS sequence"/>
</dbReference>
<evidence type="ECO:0000259" key="12">
    <source>
        <dbReference type="Pfam" id="PF11597"/>
    </source>
</evidence>
<feature type="domain" description="Mediator complex subunit Med13 C-terminal" evidence="11">
    <location>
        <begin position="1635"/>
        <end position="2042"/>
    </location>
</feature>
<evidence type="ECO:0000256" key="6">
    <source>
        <dbReference type="ARBA" id="ARBA00023159"/>
    </source>
</evidence>
<accession>A0A210QIN1</accession>
<proteinExistence type="inferred from homology"/>
<feature type="region of interest" description="Disordered" evidence="10">
    <location>
        <begin position="682"/>
        <end position="789"/>
    </location>
</feature>
<feature type="compositionally biased region" description="Polar residues" evidence="10">
    <location>
        <begin position="1472"/>
        <end position="1484"/>
    </location>
</feature>
<dbReference type="GO" id="GO:0003713">
    <property type="term" value="F:transcription coactivator activity"/>
    <property type="evidence" value="ECO:0007669"/>
    <property type="project" value="TreeGrafter"/>
</dbReference>
<evidence type="ECO:0000256" key="9">
    <source>
        <dbReference type="RuleBase" id="RU364134"/>
    </source>
</evidence>
<evidence type="ECO:0000256" key="3">
    <source>
        <dbReference type="ARBA" id="ARBA00019618"/>
    </source>
</evidence>
<dbReference type="Pfam" id="PF06333">
    <property type="entry name" value="Med13_C"/>
    <property type="match status" value="1"/>
</dbReference>
<feature type="compositionally biased region" description="Basic and acidic residues" evidence="10">
    <location>
        <begin position="1485"/>
        <end position="1506"/>
    </location>
</feature>
<evidence type="ECO:0000256" key="8">
    <source>
        <dbReference type="ARBA" id="ARBA00023242"/>
    </source>
</evidence>
<feature type="compositionally biased region" description="Polar residues" evidence="10">
    <location>
        <begin position="585"/>
        <end position="595"/>
    </location>
</feature>
<evidence type="ECO:0000313" key="15">
    <source>
        <dbReference type="Proteomes" id="UP000242188"/>
    </source>
</evidence>
<evidence type="ECO:0000259" key="13">
    <source>
        <dbReference type="Pfam" id="PF18296"/>
    </source>
</evidence>
<organism evidence="14 15">
    <name type="scientific">Mizuhopecten yessoensis</name>
    <name type="common">Japanese scallop</name>
    <name type="synonym">Patinopecten yessoensis</name>
    <dbReference type="NCBI Taxonomy" id="6573"/>
    <lineage>
        <taxon>Eukaryota</taxon>
        <taxon>Metazoa</taxon>
        <taxon>Spiralia</taxon>
        <taxon>Lophotrochozoa</taxon>
        <taxon>Mollusca</taxon>
        <taxon>Bivalvia</taxon>
        <taxon>Autobranchia</taxon>
        <taxon>Pteriomorphia</taxon>
        <taxon>Pectinida</taxon>
        <taxon>Pectinoidea</taxon>
        <taxon>Pectinidae</taxon>
        <taxon>Mizuhopecten</taxon>
    </lineage>
</organism>
<feature type="domain" description="Mediator complex subunit Med13 N-terminal" evidence="12">
    <location>
        <begin position="12"/>
        <end position="244"/>
    </location>
</feature>
<evidence type="ECO:0000259" key="11">
    <source>
        <dbReference type="Pfam" id="PF06333"/>
    </source>
</evidence>
<evidence type="ECO:0000256" key="5">
    <source>
        <dbReference type="ARBA" id="ARBA00023015"/>
    </source>
</evidence>
<dbReference type="OrthoDB" id="103819at2759"/>
<keyword evidence="7 9" id="KW-0804">Transcription</keyword>
<feature type="region of interest" description="Disordered" evidence="10">
    <location>
        <begin position="1438"/>
        <end position="1511"/>
    </location>
</feature>
<feature type="region of interest" description="Disordered" evidence="10">
    <location>
        <begin position="422"/>
        <end position="466"/>
    </location>
</feature>
<feature type="compositionally biased region" description="Polar residues" evidence="10">
    <location>
        <begin position="494"/>
        <end position="506"/>
    </location>
</feature>
<comment type="function">
    <text evidence="9">Component of the Mediator complex, a coactivator involved in regulated transcription of nearly all RNA polymerase II-dependent genes. Mediator functions as a bridge to convey information from gene-specific regulatory proteins to the basal RNA polymerase II transcription machinery. Mediator is recruited to promoters by direct interactions with regulatory proteins and serves as a scaffold for the assembly of a functional preinitiation complex with RNA polymerase II and the general transcription factors.</text>
</comment>
<evidence type="ECO:0000256" key="2">
    <source>
        <dbReference type="ARBA" id="ARBA00009354"/>
    </source>
</evidence>
<dbReference type="PANTHER" id="PTHR48249">
    <property type="entry name" value="MEDIATOR OF RNA POLYMERASE II TRANSCRIPTION SUBUNIT 13"/>
    <property type="match status" value="1"/>
</dbReference>
<feature type="compositionally biased region" description="Polar residues" evidence="10">
    <location>
        <begin position="1918"/>
        <end position="1934"/>
    </location>
</feature>
<reference evidence="14 15" key="1">
    <citation type="journal article" date="2017" name="Nat. Ecol. Evol.">
        <title>Scallop genome provides insights into evolution of bilaterian karyotype and development.</title>
        <authorList>
            <person name="Wang S."/>
            <person name="Zhang J."/>
            <person name="Jiao W."/>
            <person name="Li J."/>
            <person name="Xun X."/>
            <person name="Sun Y."/>
            <person name="Guo X."/>
            <person name="Huan P."/>
            <person name="Dong B."/>
            <person name="Zhang L."/>
            <person name="Hu X."/>
            <person name="Sun X."/>
            <person name="Wang J."/>
            <person name="Zhao C."/>
            <person name="Wang Y."/>
            <person name="Wang D."/>
            <person name="Huang X."/>
            <person name="Wang R."/>
            <person name="Lv J."/>
            <person name="Li Y."/>
            <person name="Zhang Z."/>
            <person name="Liu B."/>
            <person name="Lu W."/>
            <person name="Hui Y."/>
            <person name="Liang J."/>
            <person name="Zhou Z."/>
            <person name="Hou R."/>
            <person name="Li X."/>
            <person name="Liu Y."/>
            <person name="Li H."/>
            <person name="Ning X."/>
            <person name="Lin Y."/>
            <person name="Zhao L."/>
            <person name="Xing Q."/>
            <person name="Dou J."/>
            <person name="Li Y."/>
            <person name="Mao J."/>
            <person name="Guo H."/>
            <person name="Dou H."/>
            <person name="Li T."/>
            <person name="Mu C."/>
            <person name="Jiang W."/>
            <person name="Fu Q."/>
            <person name="Fu X."/>
            <person name="Miao Y."/>
            <person name="Liu J."/>
            <person name="Yu Q."/>
            <person name="Li R."/>
            <person name="Liao H."/>
            <person name="Li X."/>
            <person name="Kong Y."/>
            <person name="Jiang Z."/>
            <person name="Chourrout D."/>
            <person name="Li R."/>
            <person name="Bao Z."/>
        </authorList>
    </citation>
    <scope>NUCLEOTIDE SEQUENCE [LARGE SCALE GENOMIC DNA]</scope>
    <source>
        <strain evidence="14 15">PY_sf001</strain>
    </source>
</reference>
<feature type="region of interest" description="Disordered" evidence="10">
    <location>
        <begin position="1892"/>
        <end position="1934"/>
    </location>
</feature>
<dbReference type="InterPro" id="IPR021643">
    <property type="entry name" value="Mediator_Med13_N"/>
</dbReference>
<comment type="subcellular location">
    <subcellularLocation>
        <location evidence="1 9">Nucleus</location>
    </subcellularLocation>
</comment>
<keyword evidence="5 9" id="KW-0805">Transcription regulation</keyword>
<keyword evidence="8 9" id="KW-0539">Nucleus</keyword>
<feature type="domain" description="MID" evidence="13">
    <location>
        <begin position="1333"/>
        <end position="1598"/>
    </location>
</feature>
<dbReference type="InterPro" id="IPR041285">
    <property type="entry name" value="MID_MedPIWI"/>
</dbReference>
<feature type="compositionally biased region" description="Low complexity" evidence="10">
    <location>
        <begin position="1450"/>
        <end position="1462"/>
    </location>
</feature>